<evidence type="ECO:0000256" key="3">
    <source>
        <dbReference type="RuleBase" id="RU004019"/>
    </source>
</evidence>
<proteinExistence type="inferred from homology"/>
<keyword evidence="2 3" id="KW-0238">DNA-binding</keyword>
<dbReference type="Proteomes" id="UP000694620">
    <property type="component" value="Chromosome 17"/>
</dbReference>
<dbReference type="PRINTS" id="PR00454">
    <property type="entry name" value="ETSDOMAIN"/>
</dbReference>
<dbReference type="Pfam" id="PF00178">
    <property type="entry name" value="Ets"/>
    <property type="match status" value="1"/>
</dbReference>
<evidence type="ECO:0000313" key="6">
    <source>
        <dbReference type="Proteomes" id="UP000694620"/>
    </source>
</evidence>
<dbReference type="GO" id="GO:0043565">
    <property type="term" value="F:sequence-specific DNA binding"/>
    <property type="evidence" value="ECO:0007669"/>
    <property type="project" value="InterPro"/>
</dbReference>
<dbReference type="GeneTree" id="ENSGT00940000166428"/>
<dbReference type="PANTHER" id="PTHR11849:SF312">
    <property type="entry name" value="ETS VARIANT TRANSCRIPTION FACTOR 2"/>
    <property type="match status" value="1"/>
</dbReference>
<dbReference type="Gene3D" id="1.10.10.10">
    <property type="entry name" value="Winged helix-like DNA-binding domain superfamily/Winged helix DNA-binding domain"/>
    <property type="match status" value="1"/>
</dbReference>
<comment type="subcellular location">
    <subcellularLocation>
        <location evidence="3">Nucleus</location>
    </subcellularLocation>
</comment>
<sequence>MDICGINRATIFSVCLVKSGKFLLELLLDESCQPFISWTGDGWEFKLSDPNEVAKRWGKCKNKPKMNYEKLSRGLRYYYHKNIIHKTGGKRYVYRFVCDVQSMLGKTAEECSIFKLCS</sequence>
<dbReference type="SUPFAM" id="SSF46785">
    <property type="entry name" value="Winged helix' DNA-binding domain"/>
    <property type="match status" value="1"/>
</dbReference>
<dbReference type="InterPro" id="IPR000418">
    <property type="entry name" value="Ets_dom"/>
</dbReference>
<dbReference type="GO" id="GO:0030154">
    <property type="term" value="P:cell differentiation"/>
    <property type="evidence" value="ECO:0007669"/>
    <property type="project" value="TreeGrafter"/>
</dbReference>
<dbReference type="Ensembl" id="ENSECRT00000024852.1">
    <property type="protein sequence ID" value="ENSECRP00000024318.1"/>
    <property type="gene ID" value="ENSECRG00000016469.1"/>
</dbReference>
<reference evidence="5" key="3">
    <citation type="submission" date="2025-09" db="UniProtKB">
        <authorList>
            <consortium name="Ensembl"/>
        </authorList>
    </citation>
    <scope>IDENTIFICATION</scope>
</reference>
<dbReference type="PANTHER" id="PTHR11849">
    <property type="entry name" value="ETS"/>
    <property type="match status" value="1"/>
</dbReference>
<comment type="similarity">
    <text evidence="1 3">Belongs to the ETS family.</text>
</comment>
<name>A0A8C4XE65_ERPCA</name>
<keyword evidence="3" id="KW-0539">Nucleus</keyword>
<dbReference type="InterPro" id="IPR036388">
    <property type="entry name" value="WH-like_DNA-bd_sf"/>
</dbReference>
<evidence type="ECO:0000256" key="2">
    <source>
        <dbReference type="ARBA" id="ARBA00023125"/>
    </source>
</evidence>
<dbReference type="PROSITE" id="PS50061">
    <property type="entry name" value="ETS_DOMAIN_3"/>
    <property type="match status" value="1"/>
</dbReference>
<dbReference type="InterPro" id="IPR046328">
    <property type="entry name" value="ETS_fam"/>
</dbReference>
<dbReference type="PROSITE" id="PS00346">
    <property type="entry name" value="ETS_DOMAIN_2"/>
    <property type="match status" value="1"/>
</dbReference>
<evidence type="ECO:0000256" key="1">
    <source>
        <dbReference type="ARBA" id="ARBA00005562"/>
    </source>
</evidence>
<dbReference type="GO" id="GO:0005634">
    <property type="term" value="C:nucleus"/>
    <property type="evidence" value="ECO:0007669"/>
    <property type="project" value="UniProtKB-SubCell"/>
</dbReference>
<organism evidence="5 6">
    <name type="scientific">Erpetoichthys calabaricus</name>
    <name type="common">Rope fish</name>
    <name type="synonym">Calamoichthys calabaricus</name>
    <dbReference type="NCBI Taxonomy" id="27687"/>
    <lineage>
        <taxon>Eukaryota</taxon>
        <taxon>Metazoa</taxon>
        <taxon>Chordata</taxon>
        <taxon>Craniata</taxon>
        <taxon>Vertebrata</taxon>
        <taxon>Euteleostomi</taxon>
        <taxon>Actinopterygii</taxon>
        <taxon>Polypteriformes</taxon>
        <taxon>Polypteridae</taxon>
        <taxon>Erpetoichthys</taxon>
    </lineage>
</organism>
<dbReference type="GO" id="GO:0000981">
    <property type="term" value="F:DNA-binding transcription factor activity, RNA polymerase II-specific"/>
    <property type="evidence" value="ECO:0007669"/>
    <property type="project" value="TreeGrafter"/>
</dbReference>
<dbReference type="SMART" id="SM00413">
    <property type="entry name" value="ETS"/>
    <property type="match status" value="1"/>
</dbReference>
<feature type="domain" description="ETS" evidence="4">
    <location>
        <begin position="17"/>
        <end position="97"/>
    </location>
</feature>
<dbReference type="InterPro" id="IPR036390">
    <property type="entry name" value="WH_DNA-bd_sf"/>
</dbReference>
<accession>A0A8C4XE65</accession>
<evidence type="ECO:0000259" key="4">
    <source>
        <dbReference type="PROSITE" id="PS50061"/>
    </source>
</evidence>
<dbReference type="AlphaFoldDB" id="A0A8C4XE65"/>
<keyword evidence="6" id="KW-1185">Reference proteome</keyword>
<protein>
    <recommendedName>
        <fullName evidence="4">ETS domain-containing protein</fullName>
    </recommendedName>
</protein>
<reference evidence="5" key="1">
    <citation type="submission" date="2021-06" db="EMBL/GenBank/DDBJ databases">
        <authorList>
            <consortium name="Wellcome Sanger Institute Data Sharing"/>
        </authorList>
    </citation>
    <scope>NUCLEOTIDE SEQUENCE [LARGE SCALE GENOMIC DNA]</scope>
</reference>
<evidence type="ECO:0000313" key="5">
    <source>
        <dbReference type="Ensembl" id="ENSECRP00000024318.1"/>
    </source>
</evidence>
<reference evidence="5" key="2">
    <citation type="submission" date="2025-08" db="UniProtKB">
        <authorList>
            <consortium name="Ensembl"/>
        </authorList>
    </citation>
    <scope>IDENTIFICATION</scope>
</reference>